<dbReference type="AlphaFoldDB" id="A0A1I0FZT2"/>
<organism evidence="1 2">
    <name type="scientific">Salinibacillus kushneri</name>
    <dbReference type="NCBI Taxonomy" id="237682"/>
    <lineage>
        <taxon>Bacteria</taxon>
        <taxon>Bacillati</taxon>
        <taxon>Bacillota</taxon>
        <taxon>Bacilli</taxon>
        <taxon>Bacillales</taxon>
        <taxon>Bacillaceae</taxon>
        <taxon>Salinibacillus</taxon>
    </lineage>
</organism>
<name>A0A1I0FZT2_9BACI</name>
<dbReference type="InterPro" id="IPR020277">
    <property type="entry name" value="DUF2624"/>
</dbReference>
<reference evidence="2" key="1">
    <citation type="submission" date="2016-10" db="EMBL/GenBank/DDBJ databases">
        <authorList>
            <person name="Varghese N."/>
            <person name="Submissions S."/>
        </authorList>
    </citation>
    <scope>NUCLEOTIDE SEQUENCE [LARGE SCALE GENOMIC DNA]</scope>
    <source>
        <strain evidence="2">CGMCC 1.3566</strain>
    </source>
</reference>
<evidence type="ECO:0000313" key="1">
    <source>
        <dbReference type="EMBL" id="SET63230.1"/>
    </source>
</evidence>
<accession>A0A1I0FZT2</accession>
<dbReference type="Pfam" id="PF11116">
    <property type="entry name" value="DUF2624"/>
    <property type="match status" value="1"/>
</dbReference>
<evidence type="ECO:0000313" key="2">
    <source>
        <dbReference type="Proteomes" id="UP000199095"/>
    </source>
</evidence>
<keyword evidence="2" id="KW-1185">Reference proteome</keyword>
<proteinExistence type="predicted"/>
<protein>
    <recommendedName>
        <fullName evidence="3">DUF2624 domain-containing protein</fullName>
    </recommendedName>
</protein>
<dbReference type="OrthoDB" id="2969753at2"/>
<dbReference type="Proteomes" id="UP000199095">
    <property type="component" value="Unassembled WGS sequence"/>
</dbReference>
<sequence length="93" mass="11010">MKQIIRQIVREKLANLTPTDLIHYGKQYGFTLTNNEANQLVRYIKNSSFDPFNEQDRLKLLKKIAQLKDEQTAQKANRLFQDLIKKYGVDHLF</sequence>
<evidence type="ECO:0008006" key="3">
    <source>
        <dbReference type="Google" id="ProtNLM"/>
    </source>
</evidence>
<dbReference type="RefSeq" id="WP_093135072.1">
    <property type="nucleotide sequence ID" value="NZ_FOHJ01000006.1"/>
</dbReference>
<dbReference type="EMBL" id="FOHJ01000006">
    <property type="protein sequence ID" value="SET63230.1"/>
    <property type="molecule type" value="Genomic_DNA"/>
</dbReference>
<gene>
    <name evidence="1" type="ORF">SAMN05421676_106139</name>
</gene>